<evidence type="ECO:0000313" key="2">
    <source>
        <dbReference type="Proteomes" id="UP000827721"/>
    </source>
</evidence>
<dbReference type="Pfam" id="PF04578">
    <property type="entry name" value="DUF594"/>
    <property type="match status" value="1"/>
</dbReference>
<organism evidence="1 2">
    <name type="scientific">Xanthoceras sorbifolium</name>
    <dbReference type="NCBI Taxonomy" id="99658"/>
    <lineage>
        <taxon>Eukaryota</taxon>
        <taxon>Viridiplantae</taxon>
        <taxon>Streptophyta</taxon>
        <taxon>Embryophyta</taxon>
        <taxon>Tracheophyta</taxon>
        <taxon>Spermatophyta</taxon>
        <taxon>Magnoliopsida</taxon>
        <taxon>eudicotyledons</taxon>
        <taxon>Gunneridae</taxon>
        <taxon>Pentapetalae</taxon>
        <taxon>rosids</taxon>
        <taxon>malvids</taxon>
        <taxon>Sapindales</taxon>
        <taxon>Sapindaceae</taxon>
        <taxon>Xanthoceroideae</taxon>
        <taxon>Xanthoceras</taxon>
    </lineage>
</organism>
<keyword evidence="2" id="KW-1185">Reference proteome</keyword>
<sequence length="278" mass="31723">MVTLVCHQVLARGLTLKIPFLGLIGGEVIHFLGSIRDKIVNSLGFTINTVTDSLGLTDFVDEIRYVSHEPLTKELWEFIFNELTEKSKSPEPEAAKKISSARGDWILRDKSYRDKLMPYLTEVAYDESLLLWHIATELLYYSADDKVTSENYNDREFSKVLSDYMLYLLVMQPSMMSAVAVKGDRSKSVLFDASMLAKELKIIYLEDCKEDKWKLLSRIWVELLSYAACNCNARTHAQQVSKGGEFITFVWLLMAHFGLGDQFQINKGQGRAKLIVIK</sequence>
<proteinExistence type="predicted"/>
<dbReference type="PANTHER" id="PTHR31325">
    <property type="entry name" value="OS01G0798800 PROTEIN-RELATED"/>
    <property type="match status" value="1"/>
</dbReference>
<dbReference type="Proteomes" id="UP000827721">
    <property type="component" value="Unassembled WGS sequence"/>
</dbReference>
<evidence type="ECO:0000313" key="1">
    <source>
        <dbReference type="EMBL" id="KAH7574548.1"/>
    </source>
</evidence>
<reference evidence="1 2" key="1">
    <citation type="submission" date="2021-02" db="EMBL/GenBank/DDBJ databases">
        <title>Plant Genome Project.</title>
        <authorList>
            <person name="Zhang R.-G."/>
        </authorList>
    </citation>
    <scope>NUCLEOTIDE SEQUENCE [LARGE SCALE GENOMIC DNA]</scope>
    <source>
        <tissue evidence="1">Leaves</tissue>
    </source>
</reference>
<dbReference type="InterPro" id="IPR007658">
    <property type="entry name" value="DUF594"/>
</dbReference>
<gene>
    <name evidence="1" type="ORF">JRO89_XS03G0310200</name>
</gene>
<name>A0ABQ8ID18_9ROSI</name>
<protein>
    <recommendedName>
        <fullName evidence="3">DUF4220 domain-containing protein</fullName>
    </recommendedName>
</protein>
<dbReference type="EMBL" id="JAFEMO010000003">
    <property type="protein sequence ID" value="KAH7574548.1"/>
    <property type="molecule type" value="Genomic_DNA"/>
</dbReference>
<comment type="caution">
    <text evidence="1">The sequence shown here is derived from an EMBL/GenBank/DDBJ whole genome shotgun (WGS) entry which is preliminary data.</text>
</comment>
<evidence type="ECO:0008006" key="3">
    <source>
        <dbReference type="Google" id="ProtNLM"/>
    </source>
</evidence>
<accession>A0ABQ8ID18</accession>